<feature type="compositionally biased region" description="Low complexity" evidence="1">
    <location>
        <begin position="175"/>
        <end position="188"/>
    </location>
</feature>
<feature type="region of interest" description="Disordered" evidence="1">
    <location>
        <begin position="56"/>
        <end position="113"/>
    </location>
</feature>
<feature type="compositionally biased region" description="Low complexity" evidence="1">
    <location>
        <begin position="419"/>
        <end position="429"/>
    </location>
</feature>
<evidence type="ECO:0000313" key="2">
    <source>
        <dbReference type="EMBL" id="KAK7202212.1"/>
    </source>
</evidence>
<dbReference type="EMBL" id="JAECZO010000026">
    <property type="protein sequence ID" value="KAK7202212.1"/>
    <property type="molecule type" value="Genomic_DNA"/>
</dbReference>
<dbReference type="Proteomes" id="UP001430356">
    <property type="component" value="Unassembled WGS sequence"/>
</dbReference>
<dbReference type="PANTHER" id="PTHR39666:SF1">
    <property type="entry name" value="NUCLEAR PORE COMPLEX NUP2_50_61 DOMAIN-CONTAINING PROTEIN"/>
    <property type="match status" value="1"/>
</dbReference>
<gene>
    <name evidence="2" type="ORF">NESM_000291500</name>
</gene>
<sequence length="891" mass="94294">MASPSSSSSYSEYRQALMELYERYDPEKVSRVDGLLHRFVGHEEALVKAVERKFSSGVAPPSGAPAPPRHAAGPAGVASPSLPTSRRASDTLASDAASASATMAPPASATDAVTAETAAADDYRSRLVRLYEVHAPLRVGRVDHELAKYRGREEALLQAAAARYGLAPATPLPSSPATSPSSPRAAAAEKCVDGVSGARDTSAAATAASPPPSPASYRARAVELYRKYDPAKLHKVDAQLAKYAGREAAYLRALERRLQEVRPAETAAAAAEDESAEEASLAATFTPADASLRVAVVAHARDAAQHFESCRLRLLRIYHAYAPDRAHRAERQLERYPGREEEVIAAAVAKYGPEPPHPAEDAEDAGVEVVREVGSSAAAAEPRSTSAPVAADVARSLVAAPPSPPSPQRSPRHGGGVVGASVSASSPPHRGGGHGRSAAASPRALTPPVGVRGNSPAAPSGHASHPLRTASASATPRSASRPSKASTPAPLGDVSHSLVLSGADVDEALRRAVGRVAHFDMVFYDFFRVLGCADRRGRDRVTLRVANTLLGSLFTDVSAAKVRWDRADVPGASEEDTGVDADEMRERVLAESARQLRDRGDQSERCVAHHAQSLVRHMAGFVQSCRASMLQLQRQPRPLSAGFWVHRCVLPRAVPHWKRCWAAVSAAGDALSVCYASSLRTELRLPFERVARCYREMSATGAPAAYARNGIAFQLTTGAPPLLVVVCPELSDTAARLLAAHRSWGTAPREACKQSSASHFASSAAPAPDADGADGGDGEAPVRVWAFVRASHTYEPQSWWVAGPSMHMMGDRTRQLYTRAIADVEGVVAEAELPVPPSTRCAYGLVVCLRDGAAPLMGYTVDAQERTRLLDRIHQSQVLLQVSAAAVGIRG</sequence>
<accession>A0AAW0FFC9</accession>
<evidence type="ECO:0000256" key="1">
    <source>
        <dbReference type="SAM" id="MobiDB-lite"/>
    </source>
</evidence>
<feature type="compositionally biased region" description="Low complexity" evidence="1">
    <location>
        <begin position="90"/>
        <end position="113"/>
    </location>
</feature>
<evidence type="ECO:0000313" key="3">
    <source>
        <dbReference type="Proteomes" id="UP001430356"/>
    </source>
</evidence>
<keyword evidence="3" id="KW-1185">Reference proteome</keyword>
<name>A0AAW0FFC9_9TRYP</name>
<reference evidence="2 3" key="1">
    <citation type="journal article" date="2021" name="MBio">
        <title>A New Model Trypanosomatid, Novymonas esmeraldas: Genomic Perception of Its 'Candidatus Pandoraea novymonadis' Endosymbiont.</title>
        <authorList>
            <person name="Zakharova A."/>
            <person name="Saura A."/>
            <person name="Butenko A."/>
            <person name="Podesvova L."/>
            <person name="Warmusova S."/>
            <person name="Kostygov A.Y."/>
            <person name="Nenarokova A."/>
            <person name="Lukes J."/>
            <person name="Opperdoes F.R."/>
            <person name="Yurchenko V."/>
        </authorList>
    </citation>
    <scope>NUCLEOTIDE SEQUENCE [LARGE SCALE GENOMIC DNA]</scope>
    <source>
        <strain evidence="2 3">E262AT.01</strain>
    </source>
</reference>
<feature type="region of interest" description="Disordered" evidence="1">
    <location>
        <begin position="398"/>
        <end position="494"/>
    </location>
</feature>
<feature type="compositionally biased region" description="Low complexity" evidence="1">
    <location>
        <begin position="69"/>
        <end position="78"/>
    </location>
</feature>
<feature type="compositionally biased region" description="Low complexity" evidence="1">
    <location>
        <begin position="468"/>
        <end position="490"/>
    </location>
</feature>
<proteinExistence type="predicted"/>
<protein>
    <submittedName>
        <fullName evidence="2">Uncharacterized protein</fullName>
    </submittedName>
</protein>
<comment type="caution">
    <text evidence="2">The sequence shown here is derived from an EMBL/GenBank/DDBJ whole genome shotgun (WGS) entry which is preliminary data.</text>
</comment>
<organism evidence="2 3">
    <name type="scientific">Novymonas esmeraldas</name>
    <dbReference type="NCBI Taxonomy" id="1808958"/>
    <lineage>
        <taxon>Eukaryota</taxon>
        <taxon>Discoba</taxon>
        <taxon>Euglenozoa</taxon>
        <taxon>Kinetoplastea</taxon>
        <taxon>Metakinetoplastina</taxon>
        <taxon>Trypanosomatida</taxon>
        <taxon>Trypanosomatidae</taxon>
        <taxon>Novymonas</taxon>
    </lineage>
</organism>
<dbReference type="PANTHER" id="PTHR39666">
    <property type="entry name" value="RANBP2-TYPE DOMAIN-CONTAINING PROTEIN"/>
    <property type="match status" value="1"/>
</dbReference>
<feature type="region of interest" description="Disordered" evidence="1">
    <location>
        <begin position="170"/>
        <end position="193"/>
    </location>
</feature>
<dbReference type="AlphaFoldDB" id="A0AAW0FFC9"/>